<reference evidence="1" key="2">
    <citation type="submission" date="2021-03" db="UniProtKB">
        <authorList>
            <consortium name="EnsemblPlants"/>
        </authorList>
    </citation>
    <scope>IDENTIFICATION</scope>
</reference>
<name>A0A803R7Q9_CANSA</name>
<dbReference type="Proteomes" id="UP000596661">
    <property type="component" value="Chromosome 7"/>
</dbReference>
<sequence length="64" mass="7291">MSDNFVYVLKSEFNTFGSFLKCDPPNTKEILSSRQHDPSKIGFEALNYVSAPISFLWMDEDAIV</sequence>
<keyword evidence="2" id="KW-1185">Reference proteome</keyword>
<dbReference type="AlphaFoldDB" id="A0A803R7Q9"/>
<dbReference type="EMBL" id="UZAU01000644">
    <property type="status" value="NOT_ANNOTATED_CDS"/>
    <property type="molecule type" value="Genomic_DNA"/>
</dbReference>
<dbReference type="Gramene" id="novel_model_6090_5bd9a17a">
    <property type="protein sequence ID" value="cds.novel_model_6090_5bd9a17a"/>
    <property type="gene ID" value="novel_gene_3135_5bd9a17a"/>
</dbReference>
<accession>A0A803R7Q9</accession>
<reference evidence="1" key="1">
    <citation type="submission" date="2018-11" db="EMBL/GenBank/DDBJ databases">
        <authorList>
            <person name="Grassa J C."/>
        </authorList>
    </citation>
    <scope>NUCLEOTIDE SEQUENCE [LARGE SCALE GENOMIC DNA]</scope>
</reference>
<evidence type="ECO:0000313" key="1">
    <source>
        <dbReference type="EnsemblPlants" id="cds.novel_model_6090_5bd9a17a"/>
    </source>
</evidence>
<dbReference type="EnsemblPlants" id="novel_model_6090_5bd9a17a">
    <property type="protein sequence ID" value="cds.novel_model_6090_5bd9a17a"/>
    <property type="gene ID" value="novel_gene_3135_5bd9a17a"/>
</dbReference>
<protein>
    <submittedName>
        <fullName evidence="1">Uncharacterized protein</fullName>
    </submittedName>
</protein>
<organism evidence="1 2">
    <name type="scientific">Cannabis sativa</name>
    <name type="common">Hemp</name>
    <name type="synonym">Marijuana</name>
    <dbReference type="NCBI Taxonomy" id="3483"/>
    <lineage>
        <taxon>Eukaryota</taxon>
        <taxon>Viridiplantae</taxon>
        <taxon>Streptophyta</taxon>
        <taxon>Embryophyta</taxon>
        <taxon>Tracheophyta</taxon>
        <taxon>Spermatophyta</taxon>
        <taxon>Magnoliopsida</taxon>
        <taxon>eudicotyledons</taxon>
        <taxon>Gunneridae</taxon>
        <taxon>Pentapetalae</taxon>
        <taxon>rosids</taxon>
        <taxon>fabids</taxon>
        <taxon>Rosales</taxon>
        <taxon>Cannabaceae</taxon>
        <taxon>Cannabis</taxon>
    </lineage>
</organism>
<evidence type="ECO:0000313" key="2">
    <source>
        <dbReference type="Proteomes" id="UP000596661"/>
    </source>
</evidence>
<proteinExistence type="predicted"/>